<accession>A0A7R7ZL88</accession>
<dbReference type="AlphaFoldDB" id="A0A7R7ZL88"/>
<keyword evidence="2" id="KW-1185">Reference proteome</keyword>
<dbReference type="GeneID" id="66979246"/>
<name>A0A7R7ZL88_ASPCH</name>
<evidence type="ECO:0000313" key="2">
    <source>
        <dbReference type="Proteomes" id="UP000637239"/>
    </source>
</evidence>
<dbReference type="KEGG" id="ache:ACHE_20345A"/>
<proteinExistence type="predicted"/>
<protein>
    <submittedName>
        <fullName evidence="1">Uncharacterized protein</fullName>
    </submittedName>
</protein>
<dbReference type="Proteomes" id="UP000637239">
    <property type="component" value="Chromosome 2"/>
</dbReference>
<sequence>MSDQKWWIWLIPVDLLFDQVPEHVKASEVKQATTMTENIFDTYNVTLSDCDVLVGYQNLHSWIQQSVRKFEGGGPQYVAVDGVTISVLEQIDKNRSRLPNMRLYHDASSNRLLIKFVKTDHNVAASQFLAELMEGCQAERCQAVGITRKDFYSLLGSI</sequence>
<dbReference type="EMBL" id="AP024417">
    <property type="protein sequence ID" value="BCR84887.1"/>
    <property type="molecule type" value="Genomic_DNA"/>
</dbReference>
<reference evidence="1" key="1">
    <citation type="submission" date="2021-01" db="EMBL/GenBank/DDBJ databases">
        <authorList>
            <consortium name="Aspergillus chevalieri M1 genome sequencing consortium"/>
            <person name="Kazuki M."/>
            <person name="Futagami T."/>
        </authorList>
    </citation>
    <scope>NUCLEOTIDE SEQUENCE</scope>
    <source>
        <strain evidence="1">M1</strain>
    </source>
</reference>
<reference evidence="1" key="2">
    <citation type="submission" date="2021-02" db="EMBL/GenBank/DDBJ databases">
        <title>Aspergillus chevalieri M1 genome sequence.</title>
        <authorList>
            <person name="Kadooka C."/>
            <person name="Mori K."/>
            <person name="Futagami T."/>
        </authorList>
    </citation>
    <scope>NUCLEOTIDE SEQUENCE</scope>
    <source>
        <strain evidence="1">M1</strain>
    </source>
</reference>
<evidence type="ECO:0000313" key="1">
    <source>
        <dbReference type="EMBL" id="BCR84887.1"/>
    </source>
</evidence>
<gene>
    <name evidence="1" type="ORF">ACHE_20345A</name>
</gene>
<organism evidence="1 2">
    <name type="scientific">Aspergillus chevalieri</name>
    <name type="common">Eurotium chevalieri</name>
    <dbReference type="NCBI Taxonomy" id="182096"/>
    <lineage>
        <taxon>Eukaryota</taxon>
        <taxon>Fungi</taxon>
        <taxon>Dikarya</taxon>
        <taxon>Ascomycota</taxon>
        <taxon>Pezizomycotina</taxon>
        <taxon>Eurotiomycetes</taxon>
        <taxon>Eurotiomycetidae</taxon>
        <taxon>Eurotiales</taxon>
        <taxon>Aspergillaceae</taxon>
        <taxon>Aspergillus</taxon>
        <taxon>Aspergillus subgen. Aspergillus</taxon>
    </lineage>
</organism>
<dbReference type="RefSeq" id="XP_043133409.1">
    <property type="nucleotide sequence ID" value="XM_043284638.1"/>
</dbReference>